<evidence type="ECO:0000256" key="4">
    <source>
        <dbReference type="ARBA" id="ARBA00022900"/>
    </source>
</evidence>
<evidence type="ECO:0000256" key="3">
    <source>
        <dbReference type="ARBA" id="ARBA00022729"/>
    </source>
</evidence>
<evidence type="ECO:0000256" key="2">
    <source>
        <dbReference type="ARBA" id="ARBA00022690"/>
    </source>
</evidence>
<dbReference type="MEROPS" id="I04.018"/>
<dbReference type="PROSITE" id="PS00284">
    <property type="entry name" value="SERPIN"/>
    <property type="match status" value="1"/>
</dbReference>
<dbReference type="FunFam" id="3.30.497.10:FF:000001">
    <property type="entry name" value="Serine protease inhibitor"/>
    <property type="match status" value="1"/>
</dbReference>
<dbReference type="AlphaFoldDB" id="C1C4M6"/>
<evidence type="ECO:0000259" key="8">
    <source>
        <dbReference type="SMART" id="SM00093"/>
    </source>
</evidence>
<comment type="similarity">
    <text evidence="1 6">Belongs to the serpin family.</text>
</comment>
<proteinExistence type="evidence at transcript level"/>
<sequence length="412" mass="46484">MRVFLFVFLSQALLCAGVFGHHEKQEEHHEKQVDDHTEETSPLQKIVPGNVKFSYSFYNHLANKYPSDDLFLSPMSISLLFSMLSAGAKGQTQTQIHETLGFNVSTTSEDINKGFQQLLRLVNQPNTDLELNSANALFLEQHTELVEKFIEDLKDFYESEVIHSDFQKGDEAKNQINAYVEKKTNGKIKELLKSVSPATLLVLINTIYFKGAWLHSFDETRTREADFHIDENKSIKVPMMTIREKFLVAIVREMGFVMVDIPYKGNTSAILIVPDKGKLQEVEGALQNVSMQTWRRLIRPMEIFVSIPKFCVEATINLKSELSEMGMKDVFTGKANLSGITKQQVEVSEAIHKAVLRVDEKGSEAAGASAAVITKLSLPFQVIADRPFLITILHKPTNTILFTGRIMKPENC</sequence>
<evidence type="ECO:0000256" key="5">
    <source>
        <dbReference type="ARBA" id="ARBA00023180"/>
    </source>
</evidence>
<dbReference type="InterPro" id="IPR000215">
    <property type="entry name" value="Serpin_fam"/>
</dbReference>
<dbReference type="FunFam" id="2.30.39.10:FF:000003">
    <property type="entry name" value="alpha-1-antitrypsin isoform X1"/>
    <property type="match status" value="1"/>
</dbReference>
<feature type="chain" id="PRO_5002905522" evidence="7">
    <location>
        <begin position="21"/>
        <end position="412"/>
    </location>
</feature>
<dbReference type="SMART" id="SM00093">
    <property type="entry name" value="SERPIN"/>
    <property type="match status" value="1"/>
</dbReference>
<dbReference type="InterPro" id="IPR023796">
    <property type="entry name" value="Serpin_dom"/>
</dbReference>
<keyword evidence="3 7" id="KW-0732">Signal</keyword>
<keyword evidence="2" id="KW-0646">Protease inhibitor</keyword>
<evidence type="ECO:0000256" key="1">
    <source>
        <dbReference type="ARBA" id="ARBA00009500"/>
    </source>
</evidence>
<dbReference type="InterPro" id="IPR042178">
    <property type="entry name" value="Serpin_sf_1"/>
</dbReference>
<protein>
    <submittedName>
        <fullName evidence="9">Alpha-1-antiproteinase</fullName>
    </submittedName>
</protein>
<gene>
    <name evidence="9" type="primary">A1AT</name>
</gene>
<dbReference type="InterPro" id="IPR036186">
    <property type="entry name" value="Serpin_sf"/>
</dbReference>
<organism evidence="9">
    <name type="scientific">Aquarana catesbeiana</name>
    <name type="common">American bullfrog</name>
    <name type="synonym">Rana catesbeiana</name>
    <dbReference type="NCBI Taxonomy" id="8400"/>
    <lineage>
        <taxon>Eukaryota</taxon>
        <taxon>Metazoa</taxon>
        <taxon>Chordata</taxon>
        <taxon>Craniata</taxon>
        <taxon>Vertebrata</taxon>
        <taxon>Euteleostomi</taxon>
        <taxon>Amphibia</taxon>
        <taxon>Batrachia</taxon>
        <taxon>Anura</taxon>
        <taxon>Neobatrachia</taxon>
        <taxon>Ranoidea</taxon>
        <taxon>Ranidae</taxon>
        <taxon>Aquarana</taxon>
    </lineage>
</organism>
<feature type="signal peptide" evidence="7">
    <location>
        <begin position="1"/>
        <end position="20"/>
    </location>
</feature>
<dbReference type="EMBL" id="BT081805">
    <property type="protein sequence ID" value="ACO51936.1"/>
    <property type="molecule type" value="mRNA"/>
</dbReference>
<evidence type="ECO:0000313" key="9">
    <source>
        <dbReference type="EMBL" id="ACO51936.1"/>
    </source>
</evidence>
<evidence type="ECO:0000256" key="7">
    <source>
        <dbReference type="SAM" id="SignalP"/>
    </source>
</evidence>
<keyword evidence="5" id="KW-0325">Glycoprotein</keyword>
<evidence type="ECO:0000256" key="6">
    <source>
        <dbReference type="RuleBase" id="RU000411"/>
    </source>
</evidence>
<dbReference type="InterPro" id="IPR023795">
    <property type="entry name" value="Serpin_CS"/>
</dbReference>
<dbReference type="InterPro" id="IPR042185">
    <property type="entry name" value="Serpin_sf_2"/>
</dbReference>
<feature type="domain" description="Serpin" evidence="8">
    <location>
        <begin position="55"/>
        <end position="409"/>
    </location>
</feature>
<dbReference type="Gene3D" id="2.30.39.10">
    <property type="entry name" value="Alpha-1-antitrypsin, domain 1"/>
    <property type="match status" value="1"/>
</dbReference>
<dbReference type="Gene3D" id="3.30.497.10">
    <property type="entry name" value="Antithrombin, subunit I, domain 2"/>
    <property type="match status" value="1"/>
</dbReference>
<name>C1C4M6_AQUCT</name>
<accession>C1C4M6</accession>
<dbReference type="Pfam" id="PF00079">
    <property type="entry name" value="Serpin"/>
    <property type="match status" value="1"/>
</dbReference>
<dbReference type="GO" id="GO:0005615">
    <property type="term" value="C:extracellular space"/>
    <property type="evidence" value="ECO:0007669"/>
    <property type="project" value="InterPro"/>
</dbReference>
<dbReference type="SUPFAM" id="SSF56574">
    <property type="entry name" value="Serpins"/>
    <property type="match status" value="1"/>
</dbReference>
<dbReference type="PANTHER" id="PTHR11461:SF165">
    <property type="entry name" value="ALPHA-1-ANTITRYPSIN"/>
    <property type="match status" value="1"/>
</dbReference>
<keyword evidence="4" id="KW-0722">Serine protease inhibitor</keyword>
<reference evidence="9" key="1">
    <citation type="submission" date="2009-04" db="EMBL/GenBank/DDBJ databases">
        <title>Rana catesbeiana ESTs and full-length cDNAs.</title>
        <authorList>
            <person name="Helbing C.C."/>
            <person name="Veldhoen N."/>
            <person name="Leong J."/>
            <person name="Koop B.F."/>
        </authorList>
    </citation>
    <scope>NUCLEOTIDE SEQUENCE</scope>
    <source>
        <tissue evidence="9">Mixed tissue</tissue>
    </source>
</reference>
<dbReference type="GO" id="GO:0004867">
    <property type="term" value="F:serine-type endopeptidase inhibitor activity"/>
    <property type="evidence" value="ECO:0007669"/>
    <property type="project" value="UniProtKB-KW"/>
</dbReference>
<dbReference type="PANTHER" id="PTHR11461">
    <property type="entry name" value="SERINE PROTEASE INHIBITOR, SERPIN"/>
    <property type="match status" value="1"/>
</dbReference>